<keyword evidence="11" id="KW-0963">Cytoplasm</keyword>
<evidence type="ECO:0000256" key="19">
    <source>
        <dbReference type="ARBA" id="ARBA00022833"/>
    </source>
</evidence>
<evidence type="ECO:0000259" key="38">
    <source>
        <dbReference type="PROSITE" id="PS52010"/>
    </source>
</evidence>
<organism evidence="39 40">
    <name type="scientific">Eptatretus burgeri</name>
    <name type="common">Inshore hagfish</name>
    <dbReference type="NCBI Taxonomy" id="7764"/>
    <lineage>
        <taxon>Eukaryota</taxon>
        <taxon>Metazoa</taxon>
        <taxon>Chordata</taxon>
        <taxon>Craniata</taxon>
        <taxon>Vertebrata</taxon>
        <taxon>Cyclostomata</taxon>
        <taxon>Myxini</taxon>
        <taxon>Myxiniformes</taxon>
        <taxon>Myxinidae</taxon>
        <taxon>Eptatretinae</taxon>
        <taxon>Eptatretus</taxon>
    </lineage>
</organism>
<feature type="transmembrane region" description="Helical" evidence="37">
    <location>
        <begin position="640"/>
        <end position="663"/>
    </location>
</feature>
<feature type="glycosylation site" description="N-linked (GlcNAc...) asparagine; partial" evidence="28">
    <location>
        <position position="227"/>
    </location>
</feature>
<feature type="active site" description="Proton donor 2" evidence="29">
    <location>
        <position position="404"/>
    </location>
</feature>
<evidence type="ECO:0000256" key="36">
    <source>
        <dbReference type="SAM" id="MobiDB-lite"/>
    </source>
</evidence>
<dbReference type="GO" id="GO:0005615">
    <property type="term" value="C:extracellular space"/>
    <property type="evidence" value="ECO:0007669"/>
    <property type="project" value="TreeGrafter"/>
</dbReference>
<dbReference type="PROSITE" id="PS52010">
    <property type="entry name" value="COLLECTRIN_LIKE"/>
    <property type="match status" value="1"/>
</dbReference>
<keyword evidence="23 32" id="KW-1015">Disulfide bond</keyword>
<evidence type="ECO:0000256" key="7">
    <source>
        <dbReference type="ARBA" id="ARBA00004496"/>
    </source>
</evidence>
<keyword evidence="24 28" id="KW-0325">Glycoprotein</keyword>
<evidence type="ECO:0000256" key="13">
    <source>
        <dbReference type="ARBA" id="ARBA00022553"/>
    </source>
</evidence>
<feature type="binding site" evidence="33">
    <location>
        <position position="277"/>
    </location>
    <ligand>
        <name>Zn(2+)</name>
        <dbReference type="ChEBI" id="CHEBI:29105"/>
        <label>2</label>
        <note>catalytic</note>
    </ligand>
</feature>
<evidence type="ECO:0000256" key="17">
    <source>
        <dbReference type="ARBA" id="ARBA00022729"/>
    </source>
</evidence>
<keyword evidence="10" id="KW-1003">Cell membrane</keyword>
<comment type="catalytic activity">
    <reaction evidence="1">
        <text>angiotensin I + H2O = angiotensin-(1-9) + L-leucine</text>
        <dbReference type="Rhea" id="RHEA:63532"/>
        <dbReference type="ChEBI" id="CHEBI:15377"/>
        <dbReference type="ChEBI" id="CHEBI:57427"/>
        <dbReference type="ChEBI" id="CHEBI:147350"/>
        <dbReference type="ChEBI" id="CHEBI:147351"/>
    </reaction>
    <physiologicalReaction direction="left-to-right" evidence="1">
        <dbReference type="Rhea" id="RHEA:63533"/>
    </physiologicalReaction>
</comment>
<keyword evidence="26" id="KW-0966">Cell projection</keyword>
<feature type="active site" description="Proton donor 1" evidence="27">
    <location>
        <position position="404"/>
    </location>
</feature>
<dbReference type="GO" id="GO:0004180">
    <property type="term" value="F:carboxypeptidase activity"/>
    <property type="evidence" value="ECO:0007669"/>
    <property type="project" value="UniProtKB-KW"/>
</dbReference>
<dbReference type="OMA" id="TKVTMDH"/>
<feature type="binding site" evidence="33">
    <location>
        <position position="301"/>
    </location>
    <ligand>
        <name>Zn(2+)</name>
        <dbReference type="ChEBI" id="CHEBI:29105"/>
        <label>2</label>
        <note>catalytic</note>
    </ligand>
</feature>
<evidence type="ECO:0000256" key="24">
    <source>
        <dbReference type="ARBA" id="ARBA00023180"/>
    </source>
</evidence>
<evidence type="ECO:0000313" key="39">
    <source>
        <dbReference type="Ensembl" id="ENSEBUP00000008798.1"/>
    </source>
</evidence>
<dbReference type="GeneTree" id="ENSGT00940000158077"/>
<feature type="disulfide bond" evidence="32 34">
    <location>
        <begin position="242"/>
        <end position="260"/>
    </location>
</feature>
<keyword evidence="18 35" id="KW-0378">Hydrolase</keyword>
<reference evidence="39" key="2">
    <citation type="submission" date="2025-09" db="UniProtKB">
        <authorList>
            <consortium name="Ensembl"/>
        </authorList>
    </citation>
    <scope>IDENTIFICATION</scope>
</reference>
<feature type="domain" description="Collectrin-like" evidence="38">
    <location>
        <begin position="515"/>
        <end position="727"/>
    </location>
</feature>
<dbReference type="CDD" id="cd06461">
    <property type="entry name" value="M2_ACE"/>
    <property type="match status" value="1"/>
</dbReference>
<dbReference type="PANTHER" id="PTHR10514">
    <property type="entry name" value="ANGIOTENSIN-CONVERTING ENZYME"/>
    <property type="match status" value="1"/>
</dbReference>
<evidence type="ECO:0000313" key="40">
    <source>
        <dbReference type="Proteomes" id="UP000694388"/>
    </source>
</evidence>
<evidence type="ECO:0000256" key="35">
    <source>
        <dbReference type="RuleBase" id="RU361144"/>
    </source>
</evidence>
<evidence type="ECO:0000256" key="30">
    <source>
        <dbReference type="PIRSR" id="PIRSR601548-2"/>
    </source>
</evidence>
<keyword evidence="40" id="KW-1185">Reference proteome</keyword>
<keyword evidence="22 37" id="KW-0472">Membrane</keyword>
<evidence type="ECO:0000256" key="37">
    <source>
        <dbReference type="SAM" id="Phobius"/>
    </source>
</evidence>
<dbReference type="SUPFAM" id="SSF55486">
    <property type="entry name" value="Metalloproteases ('zincins'), catalytic domain"/>
    <property type="match status" value="1"/>
</dbReference>
<evidence type="ECO:0000256" key="11">
    <source>
        <dbReference type="ARBA" id="ARBA00022490"/>
    </source>
</evidence>
<evidence type="ECO:0000256" key="29">
    <source>
        <dbReference type="PIRSR" id="PIRSR601548-11"/>
    </source>
</evidence>
<evidence type="ECO:0000256" key="20">
    <source>
        <dbReference type="ARBA" id="ARBA00022989"/>
    </source>
</evidence>
<evidence type="ECO:0000256" key="12">
    <source>
        <dbReference type="ARBA" id="ARBA00022525"/>
    </source>
</evidence>
<dbReference type="Pfam" id="PF01401">
    <property type="entry name" value="Peptidase_M2"/>
    <property type="match status" value="1"/>
</dbReference>
<evidence type="ECO:0000256" key="14">
    <source>
        <dbReference type="ARBA" id="ARBA00022670"/>
    </source>
</evidence>
<evidence type="ECO:0000256" key="28">
    <source>
        <dbReference type="PIRSR" id="PIRSR601548-10"/>
    </source>
</evidence>
<dbReference type="GO" id="GO:0016324">
    <property type="term" value="C:apical plasma membrane"/>
    <property type="evidence" value="ECO:0007669"/>
    <property type="project" value="UniProtKB-SubCell"/>
</dbReference>
<evidence type="ECO:0000256" key="1">
    <source>
        <dbReference type="ARBA" id="ARBA00000796"/>
    </source>
</evidence>
<dbReference type="GO" id="GO:0006508">
    <property type="term" value="P:proteolysis"/>
    <property type="evidence" value="ECO:0007669"/>
    <property type="project" value="UniProtKB-KW"/>
</dbReference>
<dbReference type="AlphaFoldDB" id="A0A8C4Q1Y8"/>
<comment type="catalytic activity">
    <reaction evidence="2">
        <text>angiotensin II + H2O = angiotensin-(1-7) + L-phenylalanine</text>
        <dbReference type="Rhea" id="RHEA:26554"/>
        <dbReference type="ChEBI" id="CHEBI:15377"/>
        <dbReference type="ChEBI" id="CHEBI:58095"/>
        <dbReference type="ChEBI" id="CHEBI:58506"/>
        <dbReference type="ChEBI" id="CHEBI:58922"/>
        <dbReference type="EC" id="3.4.17.23"/>
    </reaction>
    <physiologicalReaction direction="left-to-right" evidence="2">
        <dbReference type="Rhea" id="RHEA:26555"/>
    </physiologicalReaction>
</comment>
<evidence type="ECO:0000256" key="34">
    <source>
        <dbReference type="PROSITE-ProRule" id="PRU01355"/>
    </source>
</evidence>
<evidence type="ECO:0000256" key="10">
    <source>
        <dbReference type="ARBA" id="ARBA00022475"/>
    </source>
</evidence>
<feature type="active site" description="Proton acceptor 2" evidence="29">
    <location>
        <position position="274"/>
    </location>
</feature>
<evidence type="ECO:0000256" key="22">
    <source>
        <dbReference type="ARBA" id="ARBA00023136"/>
    </source>
</evidence>
<accession>A0A8C4Q1Y8</accession>
<dbReference type="PRINTS" id="PR00791">
    <property type="entry name" value="PEPDIPTASEA"/>
</dbReference>
<evidence type="ECO:0000256" key="16">
    <source>
        <dbReference type="ARBA" id="ARBA00022723"/>
    </source>
</evidence>
<dbReference type="PANTHER" id="PTHR10514:SF24">
    <property type="entry name" value="ANGIOTENSIN-CONVERTING ENZYME 2"/>
    <property type="match status" value="1"/>
</dbReference>
<keyword evidence="14 35" id="KW-0645">Protease</keyword>
<keyword evidence="21 35" id="KW-0482">Metalloprotease</keyword>
<keyword evidence="20 37" id="KW-1133">Transmembrane helix</keyword>
<evidence type="ECO:0000256" key="15">
    <source>
        <dbReference type="ARBA" id="ARBA00022692"/>
    </source>
</evidence>
<dbReference type="GO" id="GO:0046872">
    <property type="term" value="F:metal ion binding"/>
    <property type="evidence" value="ECO:0007669"/>
    <property type="project" value="UniProtKB-KW"/>
</dbReference>
<dbReference type="InterPro" id="IPR031588">
    <property type="entry name" value="Collectrin_dom"/>
</dbReference>
<feature type="binding site" evidence="30">
    <location>
        <position position="102"/>
    </location>
    <ligand>
        <name>chloride</name>
        <dbReference type="ChEBI" id="CHEBI:17996"/>
        <label>1</label>
    </ligand>
</feature>
<evidence type="ECO:0000256" key="23">
    <source>
        <dbReference type="ARBA" id="ARBA00023157"/>
    </source>
</evidence>
<evidence type="ECO:0000256" key="26">
    <source>
        <dbReference type="ARBA" id="ARBA00023273"/>
    </source>
</evidence>
<feature type="binding site" evidence="31">
    <location>
        <position position="301"/>
    </location>
    <ligand>
        <name>Zn(2+)</name>
        <dbReference type="ChEBI" id="CHEBI:29105"/>
        <label>1</label>
        <note>catalytic</note>
    </ligand>
</feature>
<evidence type="ECO:0000256" key="4">
    <source>
        <dbReference type="ARBA" id="ARBA00004138"/>
    </source>
</evidence>
<dbReference type="GO" id="GO:0005737">
    <property type="term" value="C:cytoplasm"/>
    <property type="evidence" value="ECO:0007669"/>
    <property type="project" value="UniProtKB-SubCell"/>
</dbReference>
<keyword evidence="35" id="KW-0121">Carboxypeptidase</keyword>
<evidence type="ECO:0000256" key="6">
    <source>
        <dbReference type="ARBA" id="ARBA00004251"/>
    </source>
</evidence>
<dbReference type="Ensembl" id="ENSEBUT00000009310.1">
    <property type="protein sequence ID" value="ENSEBUP00000008798.1"/>
    <property type="gene ID" value="ENSEBUG00000005688.1"/>
</dbReference>
<dbReference type="GO" id="GO:0005929">
    <property type="term" value="C:cilium"/>
    <property type="evidence" value="ECO:0007669"/>
    <property type="project" value="UniProtKB-SubCell"/>
</dbReference>
<keyword evidence="19 31" id="KW-0862">Zinc</keyword>
<evidence type="ECO:0000256" key="31">
    <source>
        <dbReference type="PIRSR" id="PIRSR601548-3"/>
    </source>
</evidence>
<evidence type="ECO:0000256" key="21">
    <source>
        <dbReference type="ARBA" id="ARBA00023049"/>
    </source>
</evidence>
<evidence type="ECO:0000256" key="3">
    <source>
        <dbReference type="ARBA" id="ARBA00001923"/>
    </source>
</evidence>
<keyword evidence="12" id="KW-0964">Secreted</keyword>
<evidence type="ECO:0000256" key="5">
    <source>
        <dbReference type="ARBA" id="ARBA00004221"/>
    </source>
</evidence>
<keyword evidence="17" id="KW-0732">Signal</keyword>
<keyword evidence="13" id="KW-0597">Phosphoprotein</keyword>
<reference evidence="39" key="1">
    <citation type="submission" date="2025-08" db="UniProtKB">
        <authorList>
            <consortium name="Ensembl"/>
        </authorList>
    </citation>
    <scope>IDENTIFICATION</scope>
</reference>
<dbReference type="EC" id="3.4.-.-" evidence="35"/>
<sequence>MGINVLPETEYKRLNEILREMQNIYSTSTVHLNGSEMTLDSGLKQIMANSTDYFERLLAWEYWREKVGWSTRSLYKEYVELENKAAEMNGYSDYGDYWRANYEVKQDNGSKYGYSRDQLKKDVEDLYGQVESLYLELHAYVRRKLHERYGDSYMSLGGAIPAHLLGDMWGRFWTNLYPLVVPYPKKEGIDATKEMIAKNWRVEDMFRKVDEFYQSLGLKPMGNPFWNYSILQHPKDNQDFVCHPSAWDMGDGKDFRIQMCAKVNMEDFLTAHNEMGHLQYDMEYASQPFLFHDGANKGFHEAVGETVSLSAATFDNLDHLQLLPQGFVNDNETGINFLLRQALSTVATLPFSLALEQWRWAVFSGEISSESWMYNWWRKKHDLVGVVEPVPRSEKYCDPVALFHVANDYSFIRYFTSTILQFQFQKALCQEAGHTKELFKCSIMDSNPAGDKLRKMLSLGSSKPWTQVLEHMTYNTKMDAQPLLEYFNPLMKWLQEDNKKNGQSTGWDTSWTPSSLYMVKVRISLQAELGDDAYTWDENEKYLFKCMIAFAMQIYCNNTQEKMPTFDASNVYLLNETPRISFYLMVNDPRNTTKLFSRADLLNAISGVRGRLNSAFLLSDSTLEFEGLHSKLVSPTLPSYPVWLVVFGVIMTIILVGLVALIVQGHLSRRKEKLKDVMEDEVNPYEEVEMGKCRDHEAAAEAGETTQDTNGIQNTAYSHDSADQTNL</sequence>
<feature type="binding site" evidence="30">
    <location>
        <position position="413"/>
    </location>
    <ligand>
        <name>chloride</name>
        <dbReference type="ChEBI" id="CHEBI:17996"/>
        <label>1</label>
    </ligand>
</feature>
<dbReference type="PROSITE" id="PS52011">
    <property type="entry name" value="PEPTIDASE_M2"/>
    <property type="match status" value="1"/>
</dbReference>
<feature type="region of interest" description="Disordered" evidence="36">
    <location>
        <begin position="697"/>
        <end position="727"/>
    </location>
</feature>
<evidence type="ECO:0000256" key="25">
    <source>
        <dbReference type="ARBA" id="ARBA00023214"/>
    </source>
</evidence>
<comment type="similarity">
    <text evidence="9 34 35">Belongs to the peptidase M2 family.</text>
</comment>
<comment type="subcellular location">
    <subcellularLocation>
        <location evidence="5">Apical cell membrane</location>
    </subcellularLocation>
    <subcellularLocation>
        <location evidence="6">Cell membrane</location>
        <topology evidence="6">Single-pass type I membrane protein</topology>
    </subcellularLocation>
    <subcellularLocation>
        <location evidence="4">Cell projection</location>
        <location evidence="4">Cilium</location>
    </subcellularLocation>
    <subcellularLocation>
        <location evidence="7">Cytoplasm</location>
    </subcellularLocation>
    <subcellularLocation>
        <location evidence="8">Secreted</location>
    </subcellularLocation>
</comment>
<keyword evidence="25" id="KW-0868">Chloride</keyword>
<evidence type="ECO:0000256" key="27">
    <source>
        <dbReference type="PIRSR" id="PIRSR601548-1"/>
    </source>
</evidence>
<evidence type="ECO:0000256" key="9">
    <source>
        <dbReference type="ARBA" id="ARBA00008139"/>
    </source>
</evidence>
<protein>
    <recommendedName>
        <fullName evidence="35">Angiotensin-converting enzyme</fullName>
        <ecNumber evidence="35">3.4.-.-</ecNumber>
    </recommendedName>
</protein>
<dbReference type="Pfam" id="PF16959">
    <property type="entry name" value="Collectrin"/>
    <property type="match status" value="1"/>
</dbReference>
<evidence type="ECO:0000256" key="18">
    <source>
        <dbReference type="ARBA" id="ARBA00022801"/>
    </source>
</evidence>
<evidence type="ECO:0000256" key="32">
    <source>
        <dbReference type="PIRSR" id="PIRSR601548-4"/>
    </source>
</evidence>
<name>A0A8C4Q1Y8_EPTBU</name>
<comment type="caution">
    <text evidence="34">Lacks conserved residue(s) required for the propagation of feature annotation.</text>
</comment>
<feature type="active site" description="Proton acceptor 1" evidence="27">
    <location>
        <position position="274"/>
    </location>
</feature>
<evidence type="ECO:0000256" key="2">
    <source>
        <dbReference type="ARBA" id="ARBA00001502"/>
    </source>
</evidence>
<feature type="compositionally biased region" description="Polar residues" evidence="36">
    <location>
        <begin position="704"/>
        <end position="727"/>
    </location>
</feature>
<proteinExistence type="inferred from homology"/>
<dbReference type="InterPro" id="IPR001548">
    <property type="entry name" value="Peptidase_M2"/>
</dbReference>
<dbReference type="GO" id="GO:0008241">
    <property type="term" value="F:peptidyl-dipeptidase activity"/>
    <property type="evidence" value="ECO:0007669"/>
    <property type="project" value="InterPro"/>
</dbReference>
<evidence type="ECO:0000256" key="8">
    <source>
        <dbReference type="ARBA" id="ARBA00004613"/>
    </source>
</evidence>
<comment type="cofactor">
    <cofactor evidence="35">
        <name>Zn(2+)</name>
        <dbReference type="ChEBI" id="CHEBI:29105"/>
    </cofactor>
    <text evidence="35">Binds 1 zinc ion per subunit.</text>
</comment>
<comment type="cofactor">
    <cofactor evidence="3">
        <name>chloride</name>
        <dbReference type="ChEBI" id="CHEBI:17996"/>
    </cofactor>
</comment>
<dbReference type="GO" id="GO:0008237">
    <property type="term" value="F:metallopeptidase activity"/>
    <property type="evidence" value="ECO:0007669"/>
    <property type="project" value="UniProtKB-KW"/>
</dbReference>
<dbReference type="Proteomes" id="UP000694388">
    <property type="component" value="Unplaced"/>
</dbReference>
<feature type="glycosylation site" description="N-linked (GlcNAc...) asparagine; partial" evidence="28">
    <location>
        <position position="33"/>
    </location>
</feature>
<evidence type="ECO:0000256" key="33">
    <source>
        <dbReference type="PIRSR" id="PIRSR601548-8"/>
    </source>
</evidence>
<feature type="disulfide bond" evidence="32">
    <location>
        <begin position="429"/>
        <end position="441"/>
    </location>
</feature>
<keyword evidence="15 37" id="KW-0812">Transmembrane</keyword>
<feature type="binding site" evidence="31">
    <location>
        <position position="277"/>
    </location>
    <ligand>
        <name>Zn(2+)</name>
        <dbReference type="ChEBI" id="CHEBI:29105"/>
        <label>1</label>
        <note>catalytic</note>
    </ligand>
</feature>
<keyword evidence="16 31" id="KW-0479">Metal-binding</keyword>